<dbReference type="RefSeq" id="WP_184918999.1">
    <property type="nucleotide sequence ID" value="NZ_JACHMO010000001.1"/>
</dbReference>
<reference evidence="1 2" key="1">
    <citation type="submission" date="2020-08" db="EMBL/GenBank/DDBJ databases">
        <title>Sequencing the genomes of 1000 actinobacteria strains.</title>
        <authorList>
            <person name="Klenk H.-P."/>
        </authorList>
    </citation>
    <scope>NUCLEOTIDE SEQUENCE [LARGE SCALE GENOMIC DNA]</scope>
    <source>
        <strain evidence="1 2">DSM 45486</strain>
    </source>
</reference>
<dbReference type="EMBL" id="JACHMO010000001">
    <property type="protein sequence ID" value="MBB5802340.1"/>
    <property type="molecule type" value="Genomic_DNA"/>
</dbReference>
<name>A0A7W9HHP0_9PSEU</name>
<organism evidence="1 2">
    <name type="scientific">Saccharothrix ecbatanensis</name>
    <dbReference type="NCBI Taxonomy" id="1105145"/>
    <lineage>
        <taxon>Bacteria</taxon>
        <taxon>Bacillati</taxon>
        <taxon>Actinomycetota</taxon>
        <taxon>Actinomycetes</taxon>
        <taxon>Pseudonocardiales</taxon>
        <taxon>Pseudonocardiaceae</taxon>
        <taxon>Saccharothrix</taxon>
    </lineage>
</organism>
<evidence type="ECO:0000313" key="1">
    <source>
        <dbReference type="EMBL" id="MBB5802340.1"/>
    </source>
</evidence>
<gene>
    <name evidence="1" type="ORF">F4560_002108</name>
</gene>
<sequence>MRLFDSVVAGSAEVRSFVTPQEIAAGSLSQARKIEVMRAMCDASQAGGSVAPVAEGCA</sequence>
<keyword evidence="2" id="KW-1185">Reference proteome</keyword>
<protein>
    <submittedName>
        <fullName evidence="1">Uncharacterized protein</fullName>
    </submittedName>
</protein>
<proteinExistence type="predicted"/>
<accession>A0A7W9HHP0</accession>
<comment type="caution">
    <text evidence="1">The sequence shown here is derived from an EMBL/GenBank/DDBJ whole genome shotgun (WGS) entry which is preliminary data.</text>
</comment>
<dbReference type="Proteomes" id="UP000552097">
    <property type="component" value="Unassembled WGS sequence"/>
</dbReference>
<evidence type="ECO:0000313" key="2">
    <source>
        <dbReference type="Proteomes" id="UP000552097"/>
    </source>
</evidence>
<dbReference type="AlphaFoldDB" id="A0A7W9HHP0"/>